<sequence length="42" mass="4856">MKSYARKQAGEWACPNEWSRHLRFLPKIRPLLSQRLGQAGSS</sequence>
<reference evidence="1 2" key="1">
    <citation type="journal article" date="2009" name="J. Bacteriol.">
        <title>Genome sequence of Azotobacter vinelandii, an obligate aerobe specialized to support diverse anaerobic metabolic processes.</title>
        <authorList>
            <person name="Setubal J.C."/>
            <person name="dos Santos P."/>
            <person name="Goldman B.S."/>
            <person name="Ertesvag H."/>
            <person name="Espin G."/>
            <person name="Rubio L.M."/>
            <person name="Valla S."/>
            <person name="Almeida N.F."/>
            <person name="Balasubramanian D."/>
            <person name="Cromes L."/>
            <person name="Curatti L."/>
            <person name="Du Z."/>
            <person name="Godsy E."/>
            <person name="Goodner B."/>
            <person name="Hellner-Burris K."/>
            <person name="Hernandez J.A."/>
            <person name="Houmiel K."/>
            <person name="Imperial J."/>
            <person name="Kennedy C."/>
            <person name="Larson T.J."/>
            <person name="Latreille P."/>
            <person name="Ligon L.S."/>
            <person name="Lu J."/>
            <person name="Maerk M."/>
            <person name="Miller N.M."/>
            <person name="Norton S."/>
            <person name="O'Carroll I.P."/>
            <person name="Paulsen I."/>
            <person name="Raulfs E.C."/>
            <person name="Roemer R."/>
            <person name="Rosser J."/>
            <person name="Segura D."/>
            <person name="Slater S."/>
            <person name="Stricklin S.L."/>
            <person name="Studholme D.J."/>
            <person name="Sun J."/>
            <person name="Viana C.J."/>
            <person name="Wallin E."/>
            <person name="Wang B."/>
            <person name="Wheeler C."/>
            <person name="Zhu H."/>
            <person name="Dean D.R."/>
            <person name="Dixon R."/>
            <person name="Wood D."/>
        </authorList>
    </citation>
    <scope>NUCLEOTIDE SEQUENCE [LARGE SCALE GENOMIC DNA]</scope>
    <source>
        <strain evidence="2">DJ / ATCC BAA-1303</strain>
    </source>
</reference>
<dbReference type="STRING" id="322710.Avin_27800"/>
<dbReference type="HOGENOM" id="CLU_3246616_0_0_6"/>
<gene>
    <name evidence="1" type="ordered locus">Avin_27800</name>
</gene>
<proteinExistence type="predicted"/>
<organism evidence="1 2">
    <name type="scientific">Azotobacter vinelandii (strain DJ / ATCC BAA-1303)</name>
    <dbReference type="NCBI Taxonomy" id="322710"/>
    <lineage>
        <taxon>Bacteria</taxon>
        <taxon>Pseudomonadati</taxon>
        <taxon>Pseudomonadota</taxon>
        <taxon>Gammaproteobacteria</taxon>
        <taxon>Pseudomonadales</taxon>
        <taxon>Pseudomonadaceae</taxon>
        <taxon>Azotobacter</taxon>
    </lineage>
</organism>
<name>C1DKV0_AZOVD</name>
<protein>
    <submittedName>
        <fullName evidence="1">Uncharacterized protein</fullName>
    </submittedName>
</protein>
<dbReference type="AlphaFoldDB" id="C1DKV0"/>
<dbReference type="Proteomes" id="UP000002424">
    <property type="component" value="Chromosome"/>
</dbReference>
<accession>C1DKV0</accession>
<evidence type="ECO:0000313" key="1">
    <source>
        <dbReference type="EMBL" id="ACO78952.1"/>
    </source>
</evidence>
<evidence type="ECO:0000313" key="2">
    <source>
        <dbReference type="Proteomes" id="UP000002424"/>
    </source>
</evidence>
<dbReference type="KEGG" id="avn:Avin_27800"/>
<dbReference type="EnsemblBacteria" id="ACO78952">
    <property type="protein sequence ID" value="ACO78952"/>
    <property type="gene ID" value="Avin_27800"/>
</dbReference>
<keyword evidence="2" id="KW-1185">Reference proteome</keyword>
<dbReference type="EMBL" id="CP001157">
    <property type="protein sequence ID" value="ACO78952.1"/>
    <property type="molecule type" value="Genomic_DNA"/>
</dbReference>